<dbReference type="GO" id="GO:0019825">
    <property type="term" value="F:oxygen binding"/>
    <property type="evidence" value="ECO:0007669"/>
    <property type="project" value="InterPro"/>
</dbReference>
<dbReference type="Pfam" id="PF01152">
    <property type="entry name" value="Bac_globin"/>
    <property type="match status" value="1"/>
</dbReference>
<keyword evidence="7" id="KW-1185">Reference proteome</keyword>
<dbReference type="PANTHER" id="PTHR47366:SF1">
    <property type="entry name" value="TWO-ON-TWO HEMOGLOBIN-3"/>
    <property type="match status" value="1"/>
</dbReference>
<organism evidence="6 7">
    <name type="scientific">Acidithiobacillus ferrooxidans</name>
    <name type="common">Thiobacillus ferrooxidans</name>
    <dbReference type="NCBI Taxonomy" id="920"/>
    <lineage>
        <taxon>Bacteria</taxon>
        <taxon>Pseudomonadati</taxon>
        <taxon>Pseudomonadota</taxon>
        <taxon>Acidithiobacillia</taxon>
        <taxon>Acidithiobacillales</taxon>
        <taxon>Acidithiobacillaceae</taxon>
        <taxon>Acidithiobacillus</taxon>
    </lineage>
</organism>
<dbReference type="SUPFAM" id="SSF46458">
    <property type="entry name" value="Globin-like"/>
    <property type="match status" value="1"/>
</dbReference>
<evidence type="ECO:0000313" key="7">
    <source>
        <dbReference type="Proteomes" id="UP000078302"/>
    </source>
</evidence>
<evidence type="ECO:0000313" key="6">
    <source>
        <dbReference type="EMBL" id="OAP90211.1"/>
    </source>
</evidence>
<name>A0A179BGF9_ACIFR</name>
<dbReference type="Proteomes" id="UP000078302">
    <property type="component" value="Unassembled WGS sequence"/>
</dbReference>
<keyword evidence="3" id="KW-0479">Metal-binding</keyword>
<dbReference type="GO" id="GO:0005344">
    <property type="term" value="F:oxygen carrier activity"/>
    <property type="evidence" value="ECO:0007669"/>
    <property type="project" value="InterPro"/>
</dbReference>
<keyword evidence="2" id="KW-0349">Heme</keyword>
<dbReference type="InterPro" id="IPR009050">
    <property type="entry name" value="Globin-like_sf"/>
</dbReference>
<evidence type="ECO:0000256" key="4">
    <source>
        <dbReference type="ARBA" id="ARBA00023004"/>
    </source>
</evidence>
<evidence type="ECO:0000256" key="2">
    <source>
        <dbReference type="ARBA" id="ARBA00022617"/>
    </source>
</evidence>
<evidence type="ECO:0000256" key="5">
    <source>
        <dbReference type="ARBA" id="ARBA00034496"/>
    </source>
</evidence>
<keyword evidence="1" id="KW-0813">Transport</keyword>
<protein>
    <submittedName>
        <fullName evidence="6">Hemoglobin-like protein</fullName>
    </submittedName>
</protein>
<dbReference type="CDD" id="cd14773">
    <property type="entry name" value="TrHb2_PhHbO-like_O"/>
    <property type="match status" value="1"/>
</dbReference>
<dbReference type="InterPro" id="IPR012292">
    <property type="entry name" value="Globin/Proto"/>
</dbReference>
<comment type="caution">
    <text evidence="6">The sequence shown here is derived from an EMBL/GenBank/DDBJ whole genome shotgun (WGS) entry which is preliminary data.</text>
</comment>
<dbReference type="InterPro" id="IPR001486">
    <property type="entry name" value="Hemoglobin_trunc"/>
</dbReference>
<dbReference type="PANTHER" id="PTHR47366">
    <property type="entry name" value="TWO-ON-TWO HEMOGLOBIN-3"/>
    <property type="match status" value="1"/>
</dbReference>
<reference evidence="6 7" key="1">
    <citation type="submission" date="2016-04" db="EMBL/GenBank/DDBJ databases">
        <title>Acidithiobacillus ferrooxidans genome sequencing and assembly.</title>
        <authorList>
            <person name="Zhou Z."/>
        </authorList>
    </citation>
    <scope>NUCLEOTIDE SEQUENCE [LARGE SCALE GENOMIC DNA]</scope>
    <source>
        <strain evidence="6 7">BY0502</strain>
    </source>
</reference>
<dbReference type="Gene3D" id="1.10.490.10">
    <property type="entry name" value="Globins"/>
    <property type="match status" value="1"/>
</dbReference>
<keyword evidence="4" id="KW-0408">Iron</keyword>
<dbReference type="OrthoDB" id="5294270at2"/>
<dbReference type="InterPro" id="IPR044203">
    <property type="entry name" value="GlbO/GLB3-like"/>
</dbReference>
<dbReference type="AlphaFoldDB" id="A0A179BGF9"/>
<dbReference type="RefSeq" id="WP_064219415.1">
    <property type="nucleotide sequence ID" value="NZ_LVXZ01000121.1"/>
</dbReference>
<comment type="similarity">
    <text evidence="5">Belongs to the truncated hemoglobin family. Group II subfamily.</text>
</comment>
<gene>
    <name evidence="6" type="ORF">A4H96_09745</name>
</gene>
<evidence type="ECO:0000256" key="1">
    <source>
        <dbReference type="ARBA" id="ARBA00022448"/>
    </source>
</evidence>
<sequence>MPEPENTPYARLGGEEAVRKLVKRFYDLMDSEAQWQTPLRNIHPKDLSASREKLFLFLSGWLGGPDLYVQRFGHPRLRARHGSFPVDDQARDQWMACMLRAMHDVEMEPELYAHLQGAFQRTADFMRNC</sequence>
<proteinExistence type="inferred from homology"/>
<dbReference type="GO" id="GO:0020037">
    <property type="term" value="F:heme binding"/>
    <property type="evidence" value="ECO:0007669"/>
    <property type="project" value="InterPro"/>
</dbReference>
<accession>A0A179BGF9</accession>
<dbReference type="EMBL" id="LVXZ01000121">
    <property type="protein sequence ID" value="OAP90211.1"/>
    <property type="molecule type" value="Genomic_DNA"/>
</dbReference>
<dbReference type="GO" id="GO:0046872">
    <property type="term" value="F:metal ion binding"/>
    <property type="evidence" value="ECO:0007669"/>
    <property type="project" value="UniProtKB-KW"/>
</dbReference>
<evidence type="ECO:0000256" key="3">
    <source>
        <dbReference type="ARBA" id="ARBA00022723"/>
    </source>
</evidence>